<protein>
    <submittedName>
        <fullName evidence="2">Uncharacterized protein</fullName>
    </submittedName>
</protein>
<evidence type="ECO:0000313" key="2">
    <source>
        <dbReference type="EMBL" id="KAA1068687.1"/>
    </source>
</evidence>
<dbReference type="Proteomes" id="UP000325313">
    <property type="component" value="Unassembled WGS sequence"/>
</dbReference>
<comment type="caution">
    <text evidence="2">The sequence shown here is derived from an EMBL/GenBank/DDBJ whole genome shotgun (WGS) entry which is preliminary data.</text>
</comment>
<name>A0A5B0LUQ4_PUCGR</name>
<feature type="region of interest" description="Disordered" evidence="1">
    <location>
        <begin position="1"/>
        <end position="129"/>
    </location>
</feature>
<gene>
    <name evidence="2" type="ORF">PGTUg99_036155</name>
</gene>
<evidence type="ECO:0000256" key="1">
    <source>
        <dbReference type="SAM" id="MobiDB-lite"/>
    </source>
</evidence>
<dbReference type="EMBL" id="VDEP01000505">
    <property type="protein sequence ID" value="KAA1068687.1"/>
    <property type="molecule type" value="Genomic_DNA"/>
</dbReference>
<organism evidence="2 3">
    <name type="scientific">Puccinia graminis f. sp. tritici</name>
    <dbReference type="NCBI Taxonomy" id="56615"/>
    <lineage>
        <taxon>Eukaryota</taxon>
        <taxon>Fungi</taxon>
        <taxon>Dikarya</taxon>
        <taxon>Basidiomycota</taxon>
        <taxon>Pucciniomycotina</taxon>
        <taxon>Pucciniomycetes</taxon>
        <taxon>Pucciniales</taxon>
        <taxon>Pucciniaceae</taxon>
        <taxon>Puccinia</taxon>
    </lineage>
</organism>
<accession>A0A5B0LUQ4</accession>
<reference evidence="2 3" key="1">
    <citation type="submission" date="2019-05" db="EMBL/GenBank/DDBJ databases">
        <title>Emergence of the Ug99 lineage of the wheat stem rust pathogen through somatic hybridization.</title>
        <authorList>
            <person name="Li F."/>
            <person name="Upadhyaya N.M."/>
            <person name="Sperschneider J."/>
            <person name="Matny O."/>
            <person name="Nguyen-Phuc H."/>
            <person name="Mago R."/>
            <person name="Raley C."/>
            <person name="Miller M.E."/>
            <person name="Silverstein K.A.T."/>
            <person name="Henningsen E."/>
            <person name="Hirsch C.D."/>
            <person name="Visser B."/>
            <person name="Pretorius Z.A."/>
            <person name="Steffenson B.J."/>
            <person name="Schwessinger B."/>
            <person name="Dodds P.N."/>
            <person name="Figueroa M."/>
        </authorList>
    </citation>
    <scope>NUCLEOTIDE SEQUENCE [LARGE SCALE GENOMIC DNA]</scope>
    <source>
        <strain evidence="2 3">Ug99</strain>
    </source>
</reference>
<dbReference type="AlphaFoldDB" id="A0A5B0LUQ4"/>
<evidence type="ECO:0000313" key="3">
    <source>
        <dbReference type="Proteomes" id="UP000325313"/>
    </source>
</evidence>
<feature type="compositionally biased region" description="Basic and acidic residues" evidence="1">
    <location>
        <begin position="44"/>
        <end position="54"/>
    </location>
</feature>
<sequence>MGGDNPLSAGGYPPVPADTRQRVRIRVRMPFSPQNPGGYPGIPRDTRCQPRPREPMPPGGIPPGELVSGTQTSSRGRGSSRRGGTQTSSSEGIPSDELVHFIQDLKLADLPPQQKNKDVGGIRYGDNLQ</sequence>
<proteinExistence type="predicted"/>
<feature type="compositionally biased region" description="Low complexity" evidence="1">
    <location>
        <begin position="63"/>
        <end position="90"/>
    </location>
</feature>